<organism evidence="2">
    <name type="scientific">freshwater metagenome</name>
    <dbReference type="NCBI Taxonomy" id="449393"/>
    <lineage>
        <taxon>unclassified sequences</taxon>
        <taxon>metagenomes</taxon>
        <taxon>ecological metagenomes</taxon>
    </lineage>
</organism>
<dbReference type="Gene3D" id="3.90.950.20">
    <property type="entry name" value="CinA-like"/>
    <property type="match status" value="1"/>
</dbReference>
<name>A0A6J6EZK8_9ZZZZ</name>
<proteinExistence type="predicted"/>
<accession>A0A6J6EZK8</accession>
<dbReference type="AlphaFoldDB" id="A0A6J6EZK8"/>
<evidence type="ECO:0000313" key="2">
    <source>
        <dbReference type="EMBL" id="CAB4580124.1"/>
    </source>
</evidence>
<protein>
    <submittedName>
        <fullName evidence="2">Unannotated protein</fullName>
    </submittedName>
</protein>
<dbReference type="InterPro" id="IPR036653">
    <property type="entry name" value="CinA-like_C"/>
</dbReference>
<dbReference type="Pfam" id="PF02464">
    <property type="entry name" value="CinA"/>
    <property type="match status" value="1"/>
</dbReference>
<dbReference type="InterPro" id="IPR008136">
    <property type="entry name" value="CinA_C"/>
</dbReference>
<sequence length="156" mass="16349">MPSNLALEVVEKLKQKKLTISSAESLTGGLVGVSLSSISGASEVLKGSVVAYTDDIKINVLNVDSQVIKQFTSISEQVALLMAQNVRKLMNSDIGIATTGVAGPNPSAGFAPGIVFVAFASDDHNMCQKLELTGSRADICGQSVEKILQLTLSRLV</sequence>
<evidence type="ECO:0000259" key="1">
    <source>
        <dbReference type="Pfam" id="PF02464"/>
    </source>
</evidence>
<dbReference type="EMBL" id="CAEZTU010000041">
    <property type="protein sequence ID" value="CAB4580124.1"/>
    <property type="molecule type" value="Genomic_DNA"/>
</dbReference>
<reference evidence="2" key="1">
    <citation type="submission" date="2020-05" db="EMBL/GenBank/DDBJ databases">
        <authorList>
            <person name="Chiriac C."/>
            <person name="Salcher M."/>
            <person name="Ghai R."/>
            <person name="Kavagutti S V."/>
        </authorList>
    </citation>
    <scope>NUCLEOTIDE SEQUENCE</scope>
</reference>
<feature type="domain" description="CinA C-terminal" evidence="1">
    <location>
        <begin position="4"/>
        <end position="152"/>
    </location>
</feature>
<gene>
    <name evidence="2" type="ORF">UFOPK1740_00865</name>
</gene>
<dbReference type="NCBIfam" id="TIGR00199">
    <property type="entry name" value="PncC_domain"/>
    <property type="match status" value="1"/>
</dbReference>
<dbReference type="SUPFAM" id="SSF142433">
    <property type="entry name" value="CinA-like"/>
    <property type="match status" value="1"/>
</dbReference>